<accession>A0AAV7TRJ3</accession>
<dbReference type="Proteomes" id="UP001066276">
    <property type="component" value="Chromosome 3_2"/>
</dbReference>
<evidence type="ECO:0000313" key="2">
    <source>
        <dbReference type="Proteomes" id="UP001066276"/>
    </source>
</evidence>
<dbReference type="EMBL" id="JANPWB010000006">
    <property type="protein sequence ID" value="KAJ1178292.1"/>
    <property type="molecule type" value="Genomic_DNA"/>
</dbReference>
<name>A0AAV7TRJ3_PLEWA</name>
<keyword evidence="2" id="KW-1185">Reference proteome</keyword>
<reference evidence="1" key="1">
    <citation type="journal article" date="2022" name="bioRxiv">
        <title>Sequencing and chromosome-scale assembly of the giantPleurodeles waltlgenome.</title>
        <authorList>
            <person name="Brown T."/>
            <person name="Elewa A."/>
            <person name="Iarovenko S."/>
            <person name="Subramanian E."/>
            <person name="Araus A.J."/>
            <person name="Petzold A."/>
            <person name="Susuki M."/>
            <person name="Suzuki K.-i.T."/>
            <person name="Hayashi T."/>
            <person name="Toyoda A."/>
            <person name="Oliveira C."/>
            <person name="Osipova E."/>
            <person name="Leigh N.D."/>
            <person name="Simon A."/>
            <person name="Yun M.H."/>
        </authorList>
    </citation>
    <scope>NUCLEOTIDE SEQUENCE</scope>
    <source>
        <strain evidence="1">20211129_DDA</strain>
        <tissue evidence="1">Liver</tissue>
    </source>
</reference>
<gene>
    <name evidence="1" type="ORF">NDU88_003539</name>
</gene>
<proteinExistence type="predicted"/>
<organism evidence="1 2">
    <name type="scientific">Pleurodeles waltl</name>
    <name type="common">Iberian ribbed newt</name>
    <dbReference type="NCBI Taxonomy" id="8319"/>
    <lineage>
        <taxon>Eukaryota</taxon>
        <taxon>Metazoa</taxon>
        <taxon>Chordata</taxon>
        <taxon>Craniata</taxon>
        <taxon>Vertebrata</taxon>
        <taxon>Euteleostomi</taxon>
        <taxon>Amphibia</taxon>
        <taxon>Batrachia</taxon>
        <taxon>Caudata</taxon>
        <taxon>Salamandroidea</taxon>
        <taxon>Salamandridae</taxon>
        <taxon>Pleurodelinae</taxon>
        <taxon>Pleurodeles</taxon>
    </lineage>
</organism>
<dbReference type="AlphaFoldDB" id="A0AAV7TRJ3"/>
<comment type="caution">
    <text evidence="1">The sequence shown here is derived from an EMBL/GenBank/DDBJ whole genome shotgun (WGS) entry which is preliminary data.</text>
</comment>
<protein>
    <submittedName>
        <fullName evidence="1">Uncharacterized protein</fullName>
    </submittedName>
</protein>
<evidence type="ECO:0000313" key="1">
    <source>
        <dbReference type="EMBL" id="KAJ1178292.1"/>
    </source>
</evidence>
<sequence length="72" mass="7791">MDLACSLRVPVDAASSQPCRDGGPQWAPPSPGAWRLNVPPRLGANSALDFRASGLRAYMFKPLLLVSLLMWP</sequence>